<organism evidence="1 2">
    <name type="scientific">Vararia minispora EC-137</name>
    <dbReference type="NCBI Taxonomy" id="1314806"/>
    <lineage>
        <taxon>Eukaryota</taxon>
        <taxon>Fungi</taxon>
        <taxon>Dikarya</taxon>
        <taxon>Basidiomycota</taxon>
        <taxon>Agaricomycotina</taxon>
        <taxon>Agaricomycetes</taxon>
        <taxon>Russulales</taxon>
        <taxon>Lachnocladiaceae</taxon>
        <taxon>Vararia</taxon>
    </lineage>
</organism>
<accession>A0ACB8QPZ5</accession>
<dbReference type="EMBL" id="MU273509">
    <property type="protein sequence ID" value="KAI0033913.1"/>
    <property type="molecule type" value="Genomic_DNA"/>
</dbReference>
<sequence>PTTMELARECAARTDPLAEVLNPLYINCRVCGKTIKLSEKQYFDLLHWTQHRRRCLSKHQEPEINQAVHPQRQDNLNMSVPVTVSQPLLHVDFTLASSSLGDSATPTVTSDSHSPPAPEPDVL</sequence>
<gene>
    <name evidence="1" type="ORF">K488DRAFT_9834</name>
</gene>
<protein>
    <submittedName>
        <fullName evidence="1">Uncharacterized protein</fullName>
    </submittedName>
</protein>
<keyword evidence="2" id="KW-1185">Reference proteome</keyword>
<reference evidence="1" key="1">
    <citation type="submission" date="2021-02" db="EMBL/GenBank/DDBJ databases">
        <authorList>
            <consortium name="DOE Joint Genome Institute"/>
            <person name="Ahrendt S."/>
            <person name="Looney B.P."/>
            <person name="Miyauchi S."/>
            <person name="Morin E."/>
            <person name="Drula E."/>
            <person name="Courty P.E."/>
            <person name="Chicoki N."/>
            <person name="Fauchery L."/>
            <person name="Kohler A."/>
            <person name="Kuo A."/>
            <person name="Labutti K."/>
            <person name="Pangilinan J."/>
            <person name="Lipzen A."/>
            <person name="Riley R."/>
            <person name="Andreopoulos W."/>
            <person name="He G."/>
            <person name="Johnson J."/>
            <person name="Barry K.W."/>
            <person name="Grigoriev I.V."/>
            <person name="Nagy L."/>
            <person name="Hibbett D."/>
            <person name="Henrissat B."/>
            <person name="Matheny P.B."/>
            <person name="Labbe J."/>
            <person name="Martin F."/>
        </authorList>
    </citation>
    <scope>NUCLEOTIDE SEQUENCE</scope>
    <source>
        <strain evidence="1">EC-137</strain>
    </source>
</reference>
<dbReference type="Proteomes" id="UP000814128">
    <property type="component" value="Unassembled WGS sequence"/>
</dbReference>
<proteinExistence type="predicted"/>
<name>A0ACB8QPZ5_9AGAM</name>
<reference evidence="1" key="2">
    <citation type="journal article" date="2022" name="New Phytol.">
        <title>Evolutionary transition to the ectomycorrhizal habit in the genomes of a hyperdiverse lineage of mushroom-forming fungi.</title>
        <authorList>
            <person name="Looney B."/>
            <person name="Miyauchi S."/>
            <person name="Morin E."/>
            <person name="Drula E."/>
            <person name="Courty P.E."/>
            <person name="Kohler A."/>
            <person name="Kuo A."/>
            <person name="LaButti K."/>
            <person name="Pangilinan J."/>
            <person name="Lipzen A."/>
            <person name="Riley R."/>
            <person name="Andreopoulos W."/>
            <person name="He G."/>
            <person name="Johnson J."/>
            <person name="Nolan M."/>
            <person name="Tritt A."/>
            <person name="Barry K.W."/>
            <person name="Grigoriev I.V."/>
            <person name="Nagy L.G."/>
            <person name="Hibbett D."/>
            <person name="Henrissat B."/>
            <person name="Matheny P.B."/>
            <person name="Labbe J."/>
            <person name="Martin F.M."/>
        </authorList>
    </citation>
    <scope>NUCLEOTIDE SEQUENCE</scope>
    <source>
        <strain evidence="1">EC-137</strain>
    </source>
</reference>
<comment type="caution">
    <text evidence="1">The sequence shown here is derived from an EMBL/GenBank/DDBJ whole genome shotgun (WGS) entry which is preliminary data.</text>
</comment>
<feature type="non-terminal residue" evidence="1">
    <location>
        <position position="123"/>
    </location>
</feature>
<feature type="non-terminal residue" evidence="1">
    <location>
        <position position="1"/>
    </location>
</feature>
<evidence type="ECO:0000313" key="2">
    <source>
        <dbReference type="Proteomes" id="UP000814128"/>
    </source>
</evidence>
<evidence type="ECO:0000313" key="1">
    <source>
        <dbReference type="EMBL" id="KAI0033913.1"/>
    </source>
</evidence>